<accession>A0AAN6EQJ4</accession>
<protein>
    <submittedName>
        <fullName evidence="1">Uncharacterized protein</fullName>
    </submittedName>
</protein>
<dbReference type="Proteomes" id="UP001161757">
    <property type="component" value="Unassembled WGS sequence"/>
</dbReference>
<evidence type="ECO:0000313" key="2">
    <source>
        <dbReference type="Proteomes" id="UP001161757"/>
    </source>
</evidence>
<sequence>MNTWAHKADTASVSYLPSNGQIYNQGLKLCMGYRTTYQTRRNNNSAVQELSDDQSTMNERTVGGGVNIHIIPHNLMRGTALPVIVQCASTHHLACSAVAEIFSRLCMIAFWW</sequence>
<organism evidence="1 2">
    <name type="scientific">Exophiala dermatitidis</name>
    <name type="common">Black yeast-like fungus</name>
    <name type="synonym">Wangiella dermatitidis</name>
    <dbReference type="NCBI Taxonomy" id="5970"/>
    <lineage>
        <taxon>Eukaryota</taxon>
        <taxon>Fungi</taxon>
        <taxon>Dikarya</taxon>
        <taxon>Ascomycota</taxon>
        <taxon>Pezizomycotina</taxon>
        <taxon>Eurotiomycetes</taxon>
        <taxon>Chaetothyriomycetidae</taxon>
        <taxon>Chaetothyriales</taxon>
        <taxon>Herpotrichiellaceae</taxon>
        <taxon>Exophiala</taxon>
    </lineage>
</organism>
<dbReference type="EMBL" id="JAJGCB010000020">
    <property type="protein sequence ID" value="KAJ8988015.1"/>
    <property type="molecule type" value="Genomic_DNA"/>
</dbReference>
<evidence type="ECO:0000313" key="1">
    <source>
        <dbReference type="EMBL" id="KAJ8988015.1"/>
    </source>
</evidence>
<gene>
    <name evidence="1" type="ORF">HRR80_007794</name>
</gene>
<reference evidence="1" key="1">
    <citation type="submission" date="2023-01" db="EMBL/GenBank/DDBJ databases">
        <title>Exophiala dermititidis isolated from Cystic Fibrosis Patient.</title>
        <authorList>
            <person name="Kurbessoian T."/>
            <person name="Crocker A."/>
            <person name="Murante D."/>
            <person name="Hogan D.A."/>
            <person name="Stajich J.E."/>
        </authorList>
    </citation>
    <scope>NUCLEOTIDE SEQUENCE</scope>
    <source>
        <strain evidence="1">Ex8</strain>
    </source>
</reference>
<dbReference type="AlphaFoldDB" id="A0AAN6EQJ4"/>
<proteinExistence type="predicted"/>
<name>A0AAN6EQJ4_EXODE</name>
<comment type="caution">
    <text evidence="1">The sequence shown here is derived from an EMBL/GenBank/DDBJ whole genome shotgun (WGS) entry which is preliminary data.</text>
</comment>